<comment type="similarity">
    <text evidence="7">Belongs to the nucleoporin Nup84/Nup107 family.</text>
</comment>
<dbReference type="Proteomes" id="UP001302676">
    <property type="component" value="Unassembled WGS sequence"/>
</dbReference>
<evidence type="ECO:0000313" key="10">
    <source>
        <dbReference type="Proteomes" id="UP001302676"/>
    </source>
</evidence>
<evidence type="ECO:0000313" key="9">
    <source>
        <dbReference type="EMBL" id="KAK4143281.1"/>
    </source>
</evidence>
<dbReference type="RefSeq" id="XP_062636652.1">
    <property type="nucleotide sequence ID" value="XM_062783957.1"/>
</dbReference>
<feature type="region of interest" description="Disordered" evidence="8">
    <location>
        <begin position="916"/>
        <end position="942"/>
    </location>
</feature>
<keyword evidence="1 7" id="KW-0813">Transport</keyword>
<dbReference type="FunFam" id="1.10.3450.20:FF:000003">
    <property type="entry name" value="Nuclear pore complex protein"/>
    <property type="match status" value="1"/>
</dbReference>
<name>A0AAN6V4B7_9PEZI</name>
<dbReference type="PANTHER" id="PTHR13003:SF2">
    <property type="entry name" value="NUCLEAR PORE COMPLEX PROTEIN NUP107"/>
    <property type="match status" value="1"/>
</dbReference>
<evidence type="ECO:0000256" key="7">
    <source>
        <dbReference type="RuleBase" id="RU365072"/>
    </source>
</evidence>
<keyword evidence="6 7" id="KW-0539">Nucleus</keyword>
<keyword evidence="3" id="KW-0653">Protein transport</keyword>
<dbReference type="GeneID" id="87820570"/>
<keyword evidence="2" id="KW-0509">mRNA transport</keyword>
<reference evidence="9" key="2">
    <citation type="submission" date="2023-05" db="EMBL/GenBank/DDBJ databases">
        <authorList>
            <consortium name="Lawrence Berkeley National Laboratory"/>
            <person name="Steindorff A."/>
            <person name="Hensen N."/>
            <person name="Bonometti L."/>
            <person name="Westerberg I."/>
            <person name="Brannstrom I.O."/>
            <person name="Guillou S."/>
            <person name="Cros-Aarteil S."/>
            <person name="Calhoun S."/>
            <person name="Haridas S."/>
            <person name="Kuo A."/>
            <person name="Mondo S."/>
            <person name="Pangilinan J."/>
            <person name="Riley R."/>
            <person name="Labutti K."/>
            <person name="Andreopoulos B."/>
            <person name="Lipzen A."/>
            <person name="Chen C."/>
            <person name="Yanf M."/>
            <person name="Daum C."/>
            <person name="Ng V."/>
            <person name="Clum A."/>
            <person name="Ohm R."/>
            <person name="Martin F."/>
            <person name="Silar P."/>
            <person name="Natvig D."/>
            <person name="Lalanne C."/>
            <person name="Gautier V."/>
            <person name="Ament-Velasquez S.L."/>
            <person name="Kruys A."/>
            <person name="Hutchinson M.I."/>
            <person name="Powell A.J."/>
            <person name="Barry K."/>
            <person name="Miller A.N."/>
            <person name="Grigoriev I.V."/>
            <person name="Debuchy R."/>
            <person name="Gladieux P."/>
            <person name="Thoren M.H."/>
            <person name="Johannesson H."/>
        </authorList>
    </citation>
    <scope>NUCLEOTIDE SEQUENCE</scope>
    <source>
        <strain evidence="9">CBS 141.50</strain>
    </source>
</reference>
<dbReference type="Gene3D" id="1.20.190.50">
    <property type="match status" value="1"/>
</dbReference>
<evidence type="ECO:0000256" key="5">
    <source>
        <dbReference type="ARBA" id="ARBA00023132"/>
    </source>
</evidence>
<dbReference type="Gene3D" id="1.10.3450.20">
    <property type="match status" value="1"/>
</dbReference>
<feature type="region of interest" description="Disordered" evidence="8">
    <location>
        <begin position="1"/>
        <end position="29"/>
    </location>
</feature>
<dbReference type="InterPro" id="IPR007252">
    <property type="entry name" value="Nup84/Nup107"/>
</dbReference>
<dbReference type="GO" id="GO:0031080">
    <property type="term" value="C:nuclear pore outer ring"/>
    <property type="evidence" value="ECO:0007669"/>
    <property type="project" value="TreeGrafter"/>
</dbReference>
<keyword evidence="10" id="KW-1185">Reference proteome</keyword>
<reference evidence="9" key="1">
    <citation type="journal article" date="2023" name="Mol. Phylogenet. Evol.">
        <title>Genome-scale phylogeny and comparative genomics of the fungal order Sordariales.</title>
        <authorList>
            <person name="Hensen N."/>
            <person name="Bonometti L."/>
            <person name="Westerberg I."/>
            <person name="Brannstrom I.O."/>
            <person name="Guillou S."/>
            <person name="Cros-Aarteil S."/>
            <person name="Calhoun S."/>
            <person name="Haridas S."/>
            <person name="Kuo A."/>
            <person name="Mondo S."/>
            <person name="Pangilinan J."/>
            <person name="Riley R."/>
            <person name="LaButti K."/>
            <person name="Andreopoulos B."/>
            <person name="Lipzen A."/>
            <person name="Chen C."/>
            <person name="Yan M."/>
            <person name="Daum C."/>
            <person name="Ng V."/>
            <person name="Clum A."/>
            <person name="Steindorff A."/>
            <person name="Ohm R.A."/>
            <person name="Martin F."/>
            <person name="Silar P."/>
            <person name="Natvig D.O."/>
            <person name="Lalanne C."/>
            <person name="Gautier V."/>
            <person name="Ament-Velasquez S.L."/>
            <person name="Kruys A."/>
            <person name="Hutchinson M.I."/>
            <person name="Powell A.J."/>
            <person name="Barry K."/>
            <person name="Miller A.N."/>
            <person name="Grigoriev I.V."/>
            <person name="Debuchy R."/>
            <person name="Gladieux P."/>
            <person name="Hiltunen Thoren M."/>
            <person name="Johannesson H."/>
        </authorList>
    </citation>
    <scope>NUCLEOTIDE SEQUENCE</scope>
    <source>
        <strain evidence="9">CBS 141.50</strain>
    </source>
</reference>
<comment type="caution">
    <text evidence="9">The sequence shown here is derived from an EMBL/GenBank/DDBJ whole genome shotgun (WGS) entry which is preliminary data.</text>
</comment>
<accession>A0AAN6V4B7</accession>
<dbReference type="EMBL" id="MU853588">
    <property type="protein sequence ID" value="KAK4143281.1"/>
    <property type="molecule type" value="Genomic_DNA"/>
</dbReference>
<evidence type="ECO:0000256" key="3">
    <source>
        <dbReference type="ARBA" id="ARBA00022927"/>
    </source>
</evidence>
<keyword evidence="4 7" id="KW-0811">Translocation</keyword>
<protein>
    <recommendedName>
        <fullName evidence="7">Nuclear pore complex protein</fullName>
    </recommendedName>
</protein>
<comment type="function">
    <text evidence="7">Functions as a component of the nuclear pore complex (NPC).</text>
</comment>
<keyword evidence="7" id="KW-0472">Membrane</keyword>
<evidence type="ECO:0000256" key="6">
    <source>
        <dbReference type="ARBA" id="ARBA00023242"/>
    </source>
</evidence>
<dbReference type="GO" id="GO:0000973">
    <property type="term" value="P:post-transcriptional tethering of RNA polymerase II gene DNA at nuclear periphery"/>
    <property type="evidence" value="ECO:0007669"/>
    <property type="project" value="TreeGrafter"/>
</dbReference>
<keyword evidence="5 7" id="KW-0906">Nuclear pore complex</keyword>
<dbReference type="GO" id="GO:0006606">
    <property type="term" value="P:protein import into nucleus"/>
    <property type="evidence" value="ECO:0007669"/>
    <property type="project" value="TreeGrafter"/>
</dbReference>
<dbReference type="AlphaFoldDB" id="A0AAN6V4B7"/>
<sequence>MAPAYDYPSSEGSSRASSSGPLPVPAKDEIMDLEATYQKSVIQQNGIRAGEEVDYFAAQLDRFNVDTTESPAEQRSQIFQLVDSYYAYTQKWADRLRERRPRDRSAQGAGWQRAGSIEMEIDETDNGGGAFSDEEARCVEEEAQTWDLLRRLLPLRYGDQAAAQPRPPKRASISCTRKDWWDEFLVADSAARERKVVLEWLQSSASQGPPIDEVVSELQQNAERGDILAHGWLHTRHKIKLQKSVNGYQGVLEPSDAAAAQSHLSSNTLVTQLDPDAVTRQARKLEPQDGFFERAIWLGCFEMLRRGCSMNEIREWCAERTELWRAASIAPLPLSNPDDEEQPEFEPSSLILWRRMCHAAAKEGGTGDYDKAVYGLLAGDISSVEAVCKSWDDFLFANYNALLRTQFDMYLTKQGGDVANTAAEQFPSFNAVLYHGDPTTAAKRLVESFEKNHKLKEEAARMTKALQGAIISNDLDTHLYHQGAVLGRHANDGKDPSKLILPDPAYRGKLIEAKFFNLENHGGLRILSHVLIIISILDRLAGSRPERNSLGGRQQAQENIITSYLSFLRLAGLEEMIPLYCSKLHGHRLYDAMSRNLNHIVDMDARSHQLTIMTKLGIDVAKFVKRQPLIYLEDVKDTKARCDARVTVKYGRPVKLDFFGDDAEFVDHEDELIIRAMEWLLLAEGQFVETCTYAIRVYKYLLKRTRLRAARALSERVSGRAIVRRKTPIPVRDAAEDPGPGWFDEFTSSDFPDDFLEACRLSKGKLITLVKNVWELECLVKALDSIESLSSLAGISREENSGSREMWQHTNREVRSAKSSMKPVLKGWLLTSNEVDEDFQLLREAYIPETVLAYISCLHFAGTSLSRDNLMDCMDLAATIAEKDSDVAREFLKCGRMKELVEAFASCSKALAIWSSDKKGPQTSSKKTRESGWSRELWSIKP</sequence>
<dbReference type="GO" id="GO:0017056">
    <property type="term" value="F:structural constituent of nuclear pore"/>
    <property type="evidence" value="ECO:0007669"/>
    <property type="project" value="UniProtKB-UniRule"/>
</dbReference>
<dbReference type="GO" id="GO:0031965">
    <property type="term" value="C:nuclear membrane"/>
    <property type="evidence" value="ECO:0007669"/>
    <property type="project" value="UniProtKB-SubCell"/>
</dbReference>
<evidence type="ECO:0000256" key="2">
    <source>
        <dbReference type="ARBA" id="ARBA00022816"/>
    </source>
</evidence>
<evidence type="ECO:0000256" key="4">
    <source>
        <dbReference type="ARBA" id="ARBA00023010"/>
    </source>
</evidence>
<gene>
    <name evidence="9" type="ORF">C8A04DRAFT_37643</name>
</gene>
<comment type="subcellular location">
    <subcellularLocation>
        <location evidence="7">Nucleus</location>
        <location evidence="7">Nuclear pore complex</location>
    </subcellularLocation>
    <subcellularLocation>
        <location evidence="7">Nucleus membrane</location>
    </subcellularLocation>
</comment>
<dbReference type="GO" id="GO:0006406">
    <property type="term" value="P:mRNA export from nucleus"/>
    <property type="evidence" value="ECO:0007669"/>
    <property type="project" value="TreeGrafter"/>
</dbReference>
<dbReference type="Pfam" id="PF04121">
    <property type="entry name" value="Nup84_Nup100"/>
    <property type="match status" value="1"/>
</dbReference>
<feature type="compositionally biased region" description="Low complexity" evidence="8">
    <location>
        <begin position="9"/>
        <end position="19"/>
    </location>
</feature>
<comment type="subunit">
    <text evidence="7">Part of the nuclear pore complex (NPC).</text>
</comment>
<proteinExistence type="inferred from homology"/>
<dbReference type="PANTHER" id="PTHR13003">
    <property type="entry name" value="NUP107-RELATED"/>
    <property type="match status" value="1"/>
</dbReference>
<evidence type="ECO:0000256" key="1">
    <source>
        <dbReference type="ARBA" id="ARBA00022448"/>
    </source>
</evidence>
<evidence type="ECO:0000256" key="8">
    <source>
        <dbReference type="SAM" id="MobiDB-lite"/>
    </source>
</evidence>
<organism evidence="9 10">
    <name type="scientific">Dichotomopilus funicola</name>
    <dbReference type="NCBI Taxonomy" id="1934379"/>
    <lineage>
        <taxon>Eukaryota</taxon>
        <taxon>Fungi</taxon>
        <taxon>Dikarya</taxon>
        <taxon>Ascomycota</taxon>
        <taxon>Pezizomycotina</taxon>
        <taxon>Sordariomycetes</taxon>
        <taxon>Sordariomycetidae</taxon>
        <taxon>Sordariales</taxon>
        <taxon>Chaetomiaceae</taxon>
        <taxon>Dichotomopilus</taxon>
    </lineage>
</organism>